<evidence type="ECO:0000313" key="5">
    <source>
        <dbReference type="EMBL" id="TXL69460.1"/>
    </source>
</evidence>
<reference evidence="5 6" key="1">
    <citation type="submission" date="2019-06" db="EMBL/GenBank/DDBJ databases">
        <title>New taxonomy in bacterial strain CC-CFT640, isolated from vineyard.</title>
        <authorList>
            <person name="Lin S.-Y."/>
            <person name="Tsai C.-F."/>
            <person name="Young C.-C."/>
        </authorList>
    </citation>
    <scope>NUCLEOTIDE SEQUENCE [LARGE SCALE GENOMIC DNA]</scope>
    <source>
        <strain evidence="5 6">CC-CFT640</strain>
    </source>
</reference>
<name>A0A5C8P890_9HYPH</name>
<gene>
    <name evidence="5" type="ORF">FHP25_38915</name>
</gene>
<dbReference type="InterPro" id="IPR051010">
    <property type="entry name" value="BCAA_transport"/>
</dbReference>
<keyword evidence="6" id="KW-1185">Reference proteome</keyword>
<evidence type="ECO:0000256" key="2">
    <source>
        <dbReference type="ARBA" id="ARBA00022729"/>
    </source>
</evidence>
<comment type="similarity">
    <text evidence="1">Belongs to the leucine-binding protein family.</text>
</comment>
<keyword evidence="3" id="KW-0813">Transport</keyword>
<dbReference type="SUPFAM" id="SSF53822">
    <property type="entry name" value="Periplasmic binding protein-like I"/>
    <property type="match status" value="1"/>
</dbReference>
<keyword evidence="2" id="KW-0732">Signal</keyword>
<dbReference type="GO" id="GO:0006865">
    <property type="term" value="P:amino acid transport"/>
    <property type="evidence" value="ECO:0007669"/>
    <property type="project" value="UniProtKB-KW"/>
</dbReference>
<evidence type="ECO:0000259" key="4">
    <source>
        <dbReference type="Pfam" id="PF13458"/>
    </source>
</evidence>
<proteinExistence type="inferred from homology"/>
<evidence type="ECO:0000256" key="1">
    <source>
        <dbReference type="ARBA" id="ARBA00010062"/>
    </source>
</evidence>
<evidence type="ECO:0000313" key="6">
    <source>
        <dbReference type="Proteomes" id="UP000321638"/>
    </source>
</evidence>
<comment type="caution">
    <text evidence="5">The sequence shown here is derived from an EMBL/GenBank/DDBJ whole genome shotgun (WGS) entry which is preliminary data.</text>
</comment>
<dbReference type="RefSeq" id="WP_147852411.1">
    <property type="nucleotide sequence ID" value="NZ_VDUZ01000082.1"/>
</dbReference>
<feature type="domain" description="Leucine-binding protein" evidence="4">
    <location>
        <begin position="36"/>
        <end position="347"/>
    </location>
</feature>
<dbReference type="Proteomes" id="UP000321638">
    <property type="component" value="Unassembled WGS sequence"/>
</dbReference>
<evidence type="ECO:0000256" key="3">
    <source>
        <dbReference type="ARBA" id="ARBA00022970"/>
    </source>
</evidence>
<dbReference type="EMBL" id="VDUZ01000082">
    <property type="protein sequence ID" value="TXL69460.1"/>
    <property type="molecule type" value="Genomic_DNA"/>
</dbReference>
<keyword evidence="3" id="KW-0029">Amino-acid transport</keyword>
<organism evidence="5 6">
    <name type="scientific">Vineibacter terrae</name>
    <dbReference type="NCBI Taxonomy" id="2586908"/>
    <lineage>
        <taxon>Bacteria</taxon>
        <taxon>Pseudomonadati</taxon>
        <taxon>Pseudomonadota</taxon>
        <taxon>Alphaproteobacteria</taxon>
        <taxon>Hyphomicrobiales</taxon>
        <taxon>Vineibacter</taxon>
    </lineage>
</organism>
<dbReference type="Pfam" id="PF13458">
    <property type="entry name" value="Peripla_BP_6"/>
    <property type="match status" value="1"/>
</dbReference>
<sequence length="410" mass="42976">MSANTIDRRRLLGAAGTGALLWAVGGAGPARAGEPFRIGALNPITGAGSLYGAGMQKAIIFSAEEVNAAGGAGGRMLEVFPEDSQTQPDAGVLAAKRLIEVKKVHAIMGTWSSGVALAVMPIQEAAGVIHMTSAGASIISTQDKKDLVYRFSTTGQRSGRAIASILAKDGVQRVATMAFNNASGRDITDGVKGAWTEMGRKLVAEVVYEPNRPSYRSELQRILAGKPEAIVLGAYVPDTTIIVREAWQLNAKVKFIGPGYAVSPKLVESLGPEVAQGLMAVDYVSALNGAAYTHFAERYRKVVGGDPADGFFAACAYDMVQVTALAIEAAGGSADNAAIAAKLREVANPPGTPVSSFAEGKALLKAGQKVNYEGASGPLDFDEHGDVRPLFKLSVIRKGQLEFRQMLDLK</sequence>
<dbReference type="CDD" id="cd06346">
    <property type="entry name" value="PBP1_ABC_ligand_binding-like"/>
    <property type="match status" value="1"/>
</dbReference>
<dbReference type="PANTHER" id="PTHR30483:SF6">
    <property type="entry name" value="PERIPLASMIC BINDING PROTEIN OF ABC TRANSPORTER FOR NATURAL AMINO ACIDS"/>
    <property type="match status" value="1"/>
</dbReference>
<dbReference type="AlphaFoldDB" id="A0A5C8P890"/>
<dbReference type="InterPro" id="IPR028082">
    <property type="entry name" value="Peripla_BP_I"/>
</dbReference>
<dbReference type="InterPro" id="IPR028081">
    <property type="entry name" value="Leu-bd"/>
</dbReference>
<dbReference type="PROSITE" id="PS51318">
    <property type="entry name" value="TAT"/>
    <property type="match status" value="1"/>
</dbReference>
<dbReference type="Gene3D" id="3.40.50.2300">
    <property type="match status" value="2"/>
</dbReference>
<accession>A0A5C8P890</accession>
<dbReference type="InterPro" id="IPR006311">
    <property type="entry name" value="TAT_signal"/>
</dbReference>
<dbReference type="PANTHER" id="PTHR30483">
    <property type="entry name" value="LEUCINE-SPECIFIC-BINDING PROTEIN"/>
    <property type="match status" value="1"/>
</dbReference>
<protein>
    <submittedName>
        <fullName evidence="5">ABC transporter substrate-binding protein</fullName>
    </submittedName>
</protein>
<dbReference type="OrthoDB" id="7374472at2"/>